<dbReference type="PANTHER" id="PTHR46801:SF2">
    <property type="entry name" value="LIPOPOLYSACCHARIDE-BINDING PROTEIN"/>
    <property type="match status" value="1"/>
</dbReference>
<name>A0A2C9UEJ7_MANES</name>
<accession>A0A2C9UEJ7</accession>
<dbReference type="InterPro" id="IPR001124">
    <property type="entry name" value="Lipid-bd_serum_glycop_C"/>
</dbReference>
<keyword evidence="3" id="KW-0732">Signal</keyword>
<dbReference type="PANTHER" id="PTHR46801">
    <property type="entry name" value="OS06G0309200 PROTEIN"/>
    <property type="match status" value="1"/>
</dbReference>
<dbReference type="GO" id="GO:0001530">
    <property type="term" value="F:lipopolysaccharide binding"/>
    <property type="evidence" value="ECO:0000318"/>
    <property type="project" value="GO_Central"/>
</dbReference>
<reference evidence="6" key="1">
    <citation type="journal article" date="2016" name="Nat. Biotechnol.">
        <title>Sequencing wild and cultivated cassava and related species reveals extensive interspecific hybridization and genetic diversity.</title>
        <authorList>
            <person name="Bredeson J.V."/>
            <person name="Lyons J.B."/>
            <person name="Prochnik S.E."/>
            <person name="Wu G.A."/>
            <person name="Ha C.M."/>
            <person name="Edsinger-Gonzales E."/>
            <person name="Grimwood J."/>
            <person name="Schmutz J."/>
            <person name="Rabbi I.Y."/>
            <person name="Egesi C."/>
            <person name="Nauluvula P."/>
            <person name="Lebot V."/>
            <person name="Ndunguru J."/>
            <person name="Mkamilo G."/>
            <person name="Bart R.S."/>
            <person name="Setter T.L."/>
            <person name="Gleadow R.M."/>
            <person name="Kulakow P."/>
            <person name="Ferguson M.E."/>
            <person name="Rounsley S."/>
            <person name="Rokhsar D.S."/>
        </authorList>
    </citation>
    <scope>NUCLEOTIDE SEQUENCE [LARGE SCALE GENOMIC DNA]</scope>
    <source>
        <strain evidence="6">cv. AM560-2</strain>
    </source>
</reference>
<dbReference type="SMART" id="SM00329">
    <property type="entry name" value="BPI2"/>
    <property type="match status" value="1"/>
</dbReference>
<evidence type="ECO:0000256" key="1">
    <source>
        <dbReference type="ARBA" id="ARBA00023180"/>
    </source>
</evidence>
<comment type="caution">
    <text evidence="5">The sequence shown here is derived from an EMBL/GenBank/DDBJ whole genome shotgun (WGS) entry which is preliminary data.</text>
</comment>
<dbReference type="Pfam" id="PF01273">
    <property type="entry name" value="LBP_BPI_CETP"/>
    <property type="match status" value="1"/>
</dbReference>
<dbReference type="InterPro" id="IPR017942">
    <property type="entry name" value="Lipid-bd_serum_glycop_N"/>
</dbReference>
<sequence length="483" mass="53453">MARPIFFLVLSLLLIPSTTPFQSNEQGYISVLLSDKGIDFAKDMLIKKAVSSMIPLHLPDIDKSVKIPLLGKVHVVLSNITINSVRIASSSVETGEMGIVLFASGATADLTMNWRYSYKNWIVVISDKGDASVQVKDMQIGVSVTLKEQDGTLSTSLLDCGCYVKDISIKLDGGASWLYQVVVDAFEAPIGSAVENAISKKIKEGILKLDSRLQSLPKQVSVDHTSAMNVTFVDDPVLRNSSVEIDIDGLFMSKDNILISGYYRKGLHPSDSSNCAAKMVGISLCENVFNTAAVVYFNAGYMHWIVDRFPNQSLLNTATWRFIYPQLYQKYPNDQMKLNISLTSPPLIRVAETNLDATIYLDVTVDVVDADEVVPVACVSLVINASCSPQILMNKLAGILKLKSFTVSYKWSNIGDLHMHLLRPVAFAILETIFLPYVNFRLLKGLPLPFLHGFTLKNAAIHYTNSRMMICSNLVLTQQYYIN</sequence>
<evidence type="ECO:0000256" key="3">
    <source>
        <dbReference type="SAM" id="SignalP"/>
    </source>
</evidence>
<dbReference type="Gene3D" id="3.15.10.10">
    <property type="entry name" value="Bactericidal permeability-increasing protein, domain 1"/>
    <property type="match status" value="1"/>
</dbReference>
<comment type="similarity">
    <text evidence="2">Belongs to the BPI/LBP/Plunc superfamily. BPI/LBP (TC 1.C.40) family.</text>
</comment>
<keyword evidence="1" id="KW-0325">Glycoprotein</keyword>
<dbReference type="GO" id="GO:0005615">
    <property type="term" value="C:extracellular space"/>
    <property type="evidence" value="ECO:0007669"/>
    <property type="project" value="InterPro"/>
</dbReference>
<dbReference type="InterPro" id="IPR017943">
    <property type="entry name" value="Bactericidal_perm-incr_a/b_dom"/>
</dbReference>
<feature type="signal peptide" evidence="3">
    <location>
        <begin position="1"/>
        <end position="20"/>
    </location>
</feature>
<dbReference type="Gene3D" id="3.15.20.10">
    <property type="entry name" value="Bactericidal permeability-increasing protein, domain 2"/>
    <property type="match status" value="1"/>
</dbReference>
<evidence type="ECO:0000259" key="4">
    <source>
        <dbReference type="SMART" id="SM00329"/>
    </source>
</evidence>
<dbReference type="CDD" id="cd00025">
    <property type="entry name" value="BPI1"/>
    <property type="match status" value="1"/>
</dbReference>
<feature type="domain" description="Lipid-binding serum glycoprotein C-terminal" evidence="4">
    <location>
        <begin position="274"/>
        <end position="472"/>
    </location>
</feature>
<dbReference type="PIRSF" id="PIRSF002417">
    <property type="entry name" value="Lipid_binding_protein"/>
    <property type="match status" value="1"/>
</dbReference>
<gene>
    <name evidence="5" type="ORF">MANES_15G065900v8</name>
</gene>
<evidence type="ECO:0000313" key="5">
    <source>
        <dbReference type="EMBL" id="OAY28429.1"/>
    </source>
</evidence>
<dbReference type="FunFam" id="3.15.10.10:FF:000001">
    <property type="entry name" value="phospholipid transfer protein-like"/>
    <property type="match status" value="1"/>
</dbReference>
<dbReference type="OMA" id="DPYMEID"/>
<organism evidence="5 6">
    <name type="scientific">Manihot esculenta</name>
    <name type="common">Cassava</name>
    <name type="synonym">Jatropha manihot</name>
    <dbReference type="NCBI Taxonomy" id="3983"/>
    <lineage>
        <taxon>Eukaryota</taxon>
        <taxon>Viridiplantae</taxon>
        <taxon>Streptophyta</taxon>
        <taxon>Embryophyta</taxon>
        <taxon>Tracheophyta</taxon>
        <taxon>Spermatophyta</taxon>
        <taxon>Magnoliopsida</taxon>
        <taxon>eudicotyledons</taxon>
        <taxon>Gunneridae</taxon>
        <taxon>Pentapetalae</taxon>
        <taxon>rosids</taxon>
        <taxon>fabids</taxon>
        <taxon>Malpighiales</taxon>
        <taxon>Euphorbiaceae</taxon>
        <taxon>Crotonoideae</taxon>
        <taxon>Manihoteae</taxon>
        <taxon>Manihot</taxon>
    </lineage>
</organism>
<dbReference type="EMBL" id="CM004401">
    <property type="protein sequence ID" value="OAY28429.1"/>
    <property type="molecule type" value="Genomic_DNA"/>
</dbReference>
<feature type="chain" id="PRO_5012926038" description="Lipid-binding serum glycoprotein C-terminal domain-containing protein" evidence="3">
    <location>
        <begin position="21"/>
        <end position="483"/>
    </location>
</feature>
<proteinExistence type="inferred from homology"/>
<dbReference type="STRING" id="3983.A0A2C9UEJ7"/>
<protein>
    <recommendedName>
        <fullName evidence="4">Lipid-binding serum glycoprotein C-terminal domain-containing protein</fullName>
    </recommendedName>
</protein>
<dbReference type="InterPro" id="IPR030675">
    <property type="entry name" value="BPI/LBP"/>
</dbReference>
<dbReference type="Proteomes" id="UP000091857">
    <property type="component" value="Chromosome 15"/>
</dbReference>
<evidence type="ECO:0000256" key="2">
    <source>
        <dbReference type="ARBA" id="ARBA00060933"/>
    </source>
</evidence>
<dbReference type="OrthoDB" id="10255543at2759"/>
<dbReference type="InterPro" id="IPR045897">
    <property type="entry name" value="BPI/LBP_pln"/>
</dbReference>
<dbReference type="AlphaFoldDB" id="A0A2C9UEJ7"/>
<dbReference type="GO" id="GO:1903409">
    <property type="term" value="P:reactive oxygen species biosynthetic process"/>
    <property type="evidence" value="ECO:0000318"/>
    <property type="project" value="GO_Central"/>
</dbReference>
<evidence type="ECO:0000313" key="6">
    <source>
        <dbReference type="Proteomes" id="UP000091857"/>
    </source>
</evidence>
<dbReference type="Gramene" id="Manes.15G065900.1.v8.1">
    <property type="protein sequence ID" value="Manes.15G065900.1.v8.1.CDS"/>
    <property type="gene ID" value="Manes.15G065900.v8.1"/>
</dbReference>
<keyword evidence="6" id="KW-1185">Reference proteome</keyword>
<dbReference type="Pfam" id="PF02886">
    <property type="entry name" value="LBP_BPI_CETP_C"/>
    <property type="match status" value="1"/>
</dbReference>
<dbReference type="SUPFAM" id="SSF55394">
    <property type="entry name" value="Bactericidal permeability-increasing protein, BPI"/>
    <property type="match status" value="2"/>
</dbReference>